<sequence length="177" mass="18729">MFFRGRCRRMKMITFRKAFAKTALPAVLAALLALAPAGVSQAHEFKAGNIEVVHPWSRATPPGAKVAAGYLTIKNSGSEPDRLVSVTGEIAEKTEVHEMAVNGEGVMTMRPVSGGVEIPAGGEVELKPGSYHIMFMGLNRYAKEGESFSGTLTFEKAGSVTVEYSVDKLGATSGHGG</sequence>
<organism evidence="2 3">
    <name type="scientific">Metarhizobium album</name>
    <dbReference type="NCBI Taxonomy" id="2182425"/>
    <lineage>
        <taxon>Bacteria</taxon>
        <taxon>Pseudomonadati</taxon>
        <taxon>Pseudomonadota</taxon>
        <taxon>Alphaproteobacteria</taxon>
        <taxon>Hyphomicrobiales</taxon>
        <taxon>Rhizobiaceae</taxon>
        <taxon>Metarhizobium</taxon>
    </lineage>
</organism>
<accession>A0A2U2DJU0</accession>
<dbReference type="InterPro" id="IPR007410">
    <property type="entry name" value="LpqE-like"/>
</dbReference>
<dbReference type="InterPro" id="IPR036182">
    <property type="entry name" value="PCuAC_sf"/>
</dbReference>
<comment type="caution">
    <text evidence="2">The sequence shown here is derived from an EMBL/GenBank/DDBJ whole genome shotgun (WGS) entry which is preliminary data.</text>
</comment>
<dbReference type="OrthoDB" id="9796962at2"/>
<keyword evidence="1" id="KW-0732">Signal</keyword>
<feature type="chain" id="PRO_5015668345" description="Copper chaperone PCu(A)C" evidence="1">
    <location>
        <begin position="43"/>
        <end position="177"/>
    </location>
</feature>
<gene>
    <name evidence="2" type="ORF">DEM27_25110</name>
</gene>
<keyword evidence="3" id="KW-1185">Reference proteome</keyword>
<dbReference type="Proteomes" id="UP000245252">
    <property type="component" value="Unassembled WGS sequence"/>
</dbReference>
<feature type="signal peptide" evidence="1">
    <location>
        <begin position="1"/>
        <end position="42"/>
    </location>
</feature>
<dbReference type="EMBL" id="QFBC01000015">
    <property type="protein sequence ID" value="PWE53521.1"/>
    <property type="molecule type" value="Genomic_DNA"/>
</dbReference>
<protein>
    <recommendedName>
        <fullName evidence="4">Copper chaperone PCu(A)C</fullName>
    </recommendedName>
</protein>
<dbReference type="SUPFAM" id="SSF110087">
    <property type="entry name" value="DR1885-like metal-binding protein"/>
    <property type="match status" value="1"/>
</dbReference>
<evidence type="ECO:0000313" key="2">
    <source>
        <dbReference type="EMBL" id="PWE53521.1"/>
    </source>
</evidence>
<evidence type="ECO:0000256" key="1">
    <source>
        <dbReference type="SAM" id="SignalP"/>
    </source>
</evidence>
<dbReference type="Pfam" id="PF04314">
    <property type="entry name" value="PCuAC"/>
    <property type="match status" value="1"/>
</dbReference>
<evidence type="ECO:0008006" key="4">
    <source>
        <dbReference type="Google" id="ProtNLM"/>
    </source>
</evidence>
<dbReference type="Gene3D" id="2.60.40.1890">
    <property type="entry name" value="PCu(A)C copper chaperone"/>
    <property type="match status" value="1"/>
</dbReference>
<dbReference type="PANTHER" id="PTHR36302">
    <property type="entry name" value="BLR7088 PROTEIN"/>
    <property type="match status" value="1"/>
</dbReference>
<proteinExistence type="predicted"/>
<dbReference type="InterPro" id="IPR058248">
    <property type="entry name" value="Lxx211020-like"/>
</dbReference>
<name>A0A2U2DJU0_9HYPH</name>
<evidence type="ECO:0000313" key="3">
    <source>
        <dbReference type="Proteomes" id="UP000245252"/>
    </source>
</evidence>
<dbReference type="AlphaFoldDB" id="A0A2U2DJU0"/>
<reference evidence="2 3" key="1">
    <citation type="submission" date="2018-05" db="EMBL/GenBank/DDBJ databases">
        <title>The draft genome of strain NS-104.</title>
        <authorList>
            <person name="Hang P."/>
            <person name="Jiang J."/>
        </authorList>
    </citation>
    <scope>NUCLEOTIDE SEQUENCE [LARGE SCALE GENOMIC DNA]</scope>
    <source>
        <strain evidence="2 3">NS-104</strain>
    </source>
</reference>
<dbReference type="PANTHER" id="PTHR36302:SF1">
    <property type="entry name" value="COPPER CHAPERONE PCU(A)C"/>
    <property type="match status" value="1"/>
</dbReference>